<dbReference type="EMBL" id="JBANRG010000004">
    <property type="protein sequence ID" value="KAK7467573.1"/>
    <property type="molecule type" value="Genomic_DNA"/>
</dbReference>
<organism evidence="1 2">
    <name type="scientific">Marasmiellus scandens</name>
    <dbReference type="NCBI Taxonomy" id="2682957"/>
    <lineage>
        <taxon>Eukaryota</taxon>
        <taxon>Fungi</taxon>
        <taxon>Dikarya</taxon>
        <taxon>Basidiomycota</taxon>
        <taxon>Agaricomycotina</taxon>
        <taxon>Agaricomycetes</taxon>
        <taxon>Agaricomycetidae</taxon>
        <taxon>Agaricales</taxon>
        <taxon>Marasmiineae</taxon>
        <taxon>Omphalotaceae</taxon>
        <taxon>Marasmiellus</taxon>
    </lineage>
</organism>
<protein>
    <submittedName>
        <fullName evidence="1">Uncharacterized protein</fullName>
    </submittedName>
</protein>
<name>A0ABR1JWJ3_9AGAR</name>
<dbReference type="Proteomes" id="UP001498398">
    <property type="component" value="Unassembled WGS sequence"/>
</dbReference>
<evidence type="ECO:0000313" key="2">
    <source>
        <dbReference type="Proteomes" id="UP001498398"/>
    </source>
</evidence>
<evidence type="ECO:0000313" key="1">
    <source>
        <dbReference type="EMBL" id="KAK7467573.1"/>
    </source>
</evidence>
<accession>A0ABR1JWJ3</accession>
<proteinExistence type="predicted"/>
<reference evidence="1 2" key="1">
    <citation type="submission" date="2024-01" db="EMBL/GenBank/DDBJ databases">
        <title>A draft genome for the cacao thread blight pathogen Marasmiellus scandens.</title>
        <authorList>
            <person name="Baruah I.K."/>
            <person name="Leung J."/>
            <person name="Bukari Y."/>
            <person name="Amoako-Attah I."/>
            <person name="Meinhardt L.W."/>
            <person name="Bailey B.A."/>
            <person name="Cohen S.P."/>
        </authorList>
    </citation>
    <scope>NUCLEOTIDE SEQUENCE [LARGE SCALE GENOMIC DNA]</scope>
    <source>
        <strain evidence="1 2">GH-19</strain>
    </source>
</reference>
<comment type="caution">
    <text evidence="1">The sequence shown here is derived from an EMBL/GenBank/DDBJ whole genome shotgun (WGS) entry which is preliminary data.</text>
</comment>
<gene>
    <name evidence="1" type="ORF">VKT23_004626</name>
</gene>
<sequence length="210" mass="22603">MEGGFSISFCPVLVDPISTSLFNSSPLVPATSTLTPVADTTSFSEVRKLEGAKIFPERSSHNLENLSLFISSCSQTTPQTLHQQLRLFQSIFASSEFCLLRTLQIPPSPLQALHKHSPLGAGPLVGVHNMMNTKSIPETVGTPKSVVATGIYSLKISAYPSQTPTKSTRQHMSLSRAQDLLDSTLLASEVSRRVVSSTSCSGRGILDELD</sequence>
<keyword evidence="2" id="KW-1185">Reference proteome</keyword>